<dbReference type="PRINTS" id="PR00447">
    <property type="entry name" value="NATRESASSCMP"/>
</dbReference>
<dbReference type="InParanoid" id="A0A166NIX1"/>
<evidence type="ECO:0000256" key="3">
    <source>
        <dbReference type="ARBA" id="ARBA00022989"/>
    </source>
</evidence>
<keyword evidence="2 5" id="KW-0812">Transmembrane</keyword>
<feature type="transmembrane region" description="Helical" evidence="5">
    <location>
        <begin position="407"/>
        <end position="426"/>
    </location>
</feature>
<evidence type="ECO:0000313" key="7">
    <source>
        <dbReference type="Proteomes" id="UP000077266"/>
    </source>
</evidence>
<dbReference type="InterPro" id="IPR001046">
    <property type="entry name" value="NRAMP_fam"/>
</dbReference>
<gene>
    <name evidence="6" type="ORF">EXIGLDRAFT_632408</name>
</gene>
<name>A0A166NIX1_EXIGL</name>
<reference evidence="6 7" key="1">
    <citation type="journal article" date="2016" name="Mol. Biol. Evol.">
        <title>Comparative Genomics of Early-Diverging Mushroom-Forming Fungi Provides Insights into the Origins of Lignocellulose Decay Capabilities.</title>
        <authorList>
            <person name="Nagy L.G."/>
            <person name="Riley R."/>
            <person name="Tritt A."/>
            <person name="Adam C."/>
            <person name="Daum C."/>
            <person name="Floudas D."/>
            <person name="Sun H."/>
            <person name="Yadav J.S."/>
            <person name="Pangilinan J."/>
            <person name="Larsson K.H."/>
            <person name="Matsuura K."/>
            <person name="Barry K."/>
            <person name="Labutti K."/>
            <person name="Kuo R."/>
            <person name="Ohm R.A."/>
            <person name="Bhattacharya S.S."/>
            <person name="Shirouzu T."/>
            <person name="Yoshinaga Y."/>
            <person name="Martin F.M."/>
            <person name="Grigoriev I.V."/>
            <person name="Hibbett D.S."/>
        </authorList>
    </citation>
    <scope>NUCLEOTIDE SEQUENCE [LARGE SCALE GENOMIC DNA]</scope>
    <source>
        <strain evidence="6 7">HHB12029</strain>
    </source>
</reference>
<dbReference type="GO" id="GO:0030026">
    <property type="term" value="P:intracellular manganese ion homeostasis"/>
    <property type="evidence" value="ECO:0007669"/>
    <property type="project" value="TreeGrafter"/>
</dbReference>
<feature type="transmembrane region" description="Helical" evidence="5">
    <location>
        <begin position="96"/>
        <end position="116"/>
    </location>
</feature>
<dbReference type="AlphaFoldDB" id="A0A166NIX1"/>
<feature type="transmembrane region" description="Helical" evidence="5">
    <location>
        <begin position="313"/>
        <end position="337"/>
    </location>
</feature>
<dbReference type="GO" id="GO:0015086">
    <property type="term" value="F:cadmium ion transmembrane transporter activity"/>
    <property type="evidence" value="ECO:0007669"/>
    <property type="project" value="TreeGrafter"/>
</dbReference>
<keyword evidence="3 5" id="KW-1133">Transmembrane helix</keyword>
<dbReference type="OrthoDB" id="409173at2759"/>
<dbReference type="PANTHER" id="PTHR11706">
    <property type="entry name" value="SOLUTE CARRIER PROTEIN FAMILY 11 MEMBER"/>
    <property type="match status" value="1"/>
</dbReference>
<dbReference type="GO" id="GO:0034755">
    <property type="term" value="P:iron ion transmembrane transport"/>
    <property type="evidence" value="ECO:0007669"/>
    <property type="project" value="TreeGrafter"/>
</dbReference>
<dbReference type="FunCoup" id="A0A166NIX1">
    <property type="interactions" value="186"/>
</dbReference>
<dbReference type="NCBIfam" id="TIGR01197">
    <property type="entry name" value="nramp"/>
    <property type="match status" value="1"/>
</dbReference>
<organism evidence="6 7">
    <name type="scientific">Exidia glandulosa HHB12029</name>
    <dbReference type="NCBI Taxonomy" id="1314781"/>
    <lineage>
        <taxon>Eukaryota</taxon>
        <taxon>Fungi</taxon>
        <taxon>Dikarya</taxon>
        <taxon>Basidiomycota</taxon>
        <taxon>Agaricomycotina</taxon>
        <taxon>Agaricomycetes</taxon>
        <taxon>Auriculariales</taxon>
        <taxon>Exidiaceae</taxon>
        <taxon>Exidia</taxon>
    </lineage>
</organism>
<sequence length="506" mass="53990">MRAQALWRGSRHRNCHIHRLLTRLATSVAYFDPGNWSVDLQAGSEFGYRLLFIVLLSSLVAMSNSHIFLRQGCVTGADLAVHCRLLFGNHPKHPKLVRALVLWPLYALAEIAIIATDLAELLGSAIGLCLLIGPSFPLWAGVLLTACDVLLVLTICRTRNGRPTRVIEILVVVLVAATFICFIVLIVKVQPHWLSVFQGYLPSKALVQHGAIYTCKSLFNIPIKPHALFLGSSLGTLDRVSDSDVKLPAPNAMELGSLSRAQMVRRAVKTLFGEKLANEDGLGFSGSAKNHAEWENSSLGFVMAHLKHAVADIIASLLGFAMLINSAILILAAAVFFNAGTTNGSAPAGLFDAHALIARVVGKPAGYLFAVALLCAGQSASLTATMAGQVVSEGFIEWRVSPFLRRLVTRLLSLAPSAIVASVFGARGIDALLVGSQVALSFVLPFVVFPLVYLTSSSSIMRVEGIDYSNGRIVTTLGWLIFGIVVLANGYAIVTLAMGQGGAASA</sequence>
<dbReference type="STRING" id="1314781.A0A166NIX1"/>
<dbReference type="GO" id="GO:0005384">
    <property type="term" value="F:manganese ion transmembrane transporter activity"/>
    <property type="evidence" value="ECO:0007669"/>
    <property type="project" value="TreeGrafter"/>
</dbReference>
<evidence type="ECO:0000256" key="1">
    <source>
        <dbReference type="ARBA" id="ARBA00004141"/>
    </source>
</evidence>
<protein>
    <submittedName>
        <fullName evidence="6">Natural resistance-associated macrophage protein</fullName>
    </submittedName>
</protein>
<dbReference type="Proteomes" id="UP000077266">
    <property type="component" value="Unassembled WGS sequence"/>
</dbReference>
<evidence type="ECO:0000256" key="4">
    <source>
        <dbReference type="ARBA" id="ARBA00023136"/>
    </source>
</evidence>
<feature type="transmembrane region" description="Helical" evidence="5">
    <location>
        <begin position="167"/>
        <end position="187"/>
    </location>
</feature>
<comment type="subcellular location">
    <subcellularLocation>
        <location evidence="1">Membrane</location>
        <topology evidence="1">Multi-pass membrane protein</topology>
    </subcellularLocation>
</comment>
<proteinExistence type="predicted"/>
<dbReference type="PANTHER" id="PTHR11706:SF101">
    <property type="entry name" value="MANGANESE TRANSPORTER SMF1"/>
    <property type="match status" value="1"/>
</dbReference>
<dbReference type="EMBL" id="KV426657">
    <property type="protein sequence ID" value="KZV79212.1"/>
    <property type="molecule type" value="Genomic_DNA"/>
</dbReference>
<dbReference type="GO" id="GO:0005886">
    <property type="term" value="C:plasma membrane"/>
    <property type="evidence" value="ECO:0007669"/>
    <property type="project" value="TreeGrafter"/>
</dbReference>
<feature type="transmembrane region" description="Helical" evidence="5">
    <location>
        <begin position="438"/>
        <end position="456"/>
    </location>
</feature>
<feature type="transmembrane region" description="Helical" evidence="5">
    <location>
        <begin position="476"/>
        <end position="498"/>
    </location>
</feature>
<keyword evidence="4 5" id="KW-0472">Membrane</keyword>
<dbReference type="Pfam" id="PF01566">
    <property type="entry name" value="Nramp"/>
    <property type="match status" value="2"/>
</dbReference>
<dbReference type="NCBIfam" id="NF037982">
    <property type="entry name" value="Nramp_1"/>
    <property type="match status" value="1"/>
</dbReference>
<feature type="transmembrane region" description="Helical" evidence="5">
    <location>
        <begin position="46"/>
        <end position="62"/>
    </location>
</feature>
<evidence type="ECO:0000313" key="6">
    <source>
        <dbReference type="EMBL" id="KZV79212.1"/>
    </source>
</evidence>
<accession>A0A166NIX1</accession>
<evidence type="ECO:0000256" key="2">
    <source>
        <dbReference type="ARBA" id="ARBA00022692"/>
    </source>
</evidence>
<evidence type="ECO:0000256" key="5">
    <source>
        <dbReference type="SAM" id="Phobius"/>
    </source>
</evidence>
<keyword evidence="7" id="KW-1185">Reference proteome</keyword>